<dbReference type="SUPFAM" id="SSF55961">
    <property type="entry name" value="Bet v1-like"/>
    <property type="match status" value="1"/>
</dbReference>
<dbReference type="InterPro" id="IPR023393">
    <property type="entry name" value="START-like_dom_sf"/>
</dbReference>
<proteinExistence type="predicted"/>
<dbReference type="EMBL" id="JABAYA010000014">
    <property type="protein sequence ID" value="KAF7730724.1"/>
    <property type="molecule type" value="Genomic_DNA"/>
</dbReference>
<accession>A0A8H7BRL7</accession>
<dbReference type="OrthoDB" id="196858at2759"/>
<dbReference type="Gene3D" id="3.30.530.20">
    <property type="match status" value="1"/>
</dbReference>
<dbReference type="AlphaFoldDB" id="A0A8H7BRL7"/>
<dbReference type="CDD" id="cd00177">
    <property type="entry name" value="START"/>
    <property type="match status" value="1"/>
</dbReference>
<dbReference type="Pfam" id="PF01852">
    <property type="entry name" value="START"/>
    <property type="match status" value="1"/>
</dbReference>
<dbReference type="InterPro" id="IPR002913">
    <property type="entry name" value="START_lipid-bd_dom"/>
</dbReference>
<gene>
    <name evidence="2" type="ORF">EC973_001673</name>
</gene>
<dbReference type="PANTHER" id="PTHR19308">
    <property type="entry name" value="PHOSPHATIDYLCHOLINE TRANSFER PROTEIN"/>
    <property type="match status" value="1"/>
</dbReference>
<reference evidence="2" key="1">
    <citation type="submission" date="2020-01" db="EMBL/GenBank/DDBJ databases">
        <title>Genome Sequencing of Three Apophysomyces-Like Fungal Strains Confirms a Novel Fungal Genus in the Mucoromycota with divergent Burkholderia-like Endosymbiotic Bacteria.</title>
        <authorList>
            <person name="Stajich J.E."/>
            <person name="Macias A.M."/>
            <person name="Carter-House D."/>
            <person name="Lovett B."/>
            <person name="Kasson L.R."/>
            <person name="Berry K."/>
            <person name="Grigoriev I."/>
            <person name="Chang Y."/>
            <person name="Spatafora J."/>
            <person name="Kasson M.T."/>
        </authorList>
    </citation>
    <scope>NUCLEOTIDE SEQUENCE</scope>
    <source>
        <strain evidence="2">NRRL A-21654</strain>
    </source>
</reference>
<comment type="caution">
    <text evidence="2">The sequence shown here is derived from an EMBL/GenBank/DDBJ whole genome shotgun (WGS) entry which is preliminary data.</text>
</comment>
<dbReference type="Proteomes" id="UP000605846">
    <property type="component" value="Unassembled WGS sequence"/>
</dbReference>
<organism evidence="2 3">
    <name type="scientific">Apophysomyces ossiformis</name>
    <dbReference type="NCBI Taxonomy" id="679940"/>
    <lineage>
        <taxon>Eukaryota</taxon>
        <taxon>Fungi</taxon>
        <taxon>Fungi incertae sedis</taxon>
        <taxon>Mucoromycota</taxon>
        <taxon>Mucoromycotina</taxon>
        <taxon>Mucoromycetes</taxon>
        <taxon>Mucorales</taxon>
        <taxon>Mucorineae</taxon>
        <taxon>Mucoraceae</taxon>
        <taxon>Apophysomyces</taxon>
    </lineage>
</organism>
<name>A0A8H7BRL7_9FUNG</name>
<dbReference type="GO" id="GO:0005737">
    <property type="term" value="C:cytoplasm"/>
    <property type="evidence" value="ECO:0007669"/>
    <property type="project" value="UniProtKB-ARBA"/>
</dbReference>
<feature type="domain" description="START" evidence="1">
    <location>
        <begin position="29"/>
        <end position="190"/>
    </location>
</feature>
<keyword evidence="3" id="KW-1185">Reference proteome</keyword>
<sequence>MTVLESNNRHAEHNRKALEEFKTLSASLDGWTFSTEKDGVKLYSKDVPGASIPIVRGDIVFKTTEYTVKDVASVATIPGCRKIWDEKYDESEIKELFTAFESLFWVKLKAPWPISPRDFAACSLRDLEDDVSYIVMSSVKDDSIPERKGCVRGDLKISGWKIYKVDGGVAVTYITQVDLAGSIPSSFLKSVQLQVPLCAGKVVDYIQKYGFPPTVQTCTATYKSETFNHDKREHVAEIDGEGEVSWLVSNTMFPNSVKVNVSGNGQPEIVEEGKNRKVIVRGINGPATIKIHKA</sequence>
<dbReference type="GO" id="GO:0008289">
    <property type="term" value="F:lipid binding"/>
    <property type="evidence" value="ECO:0007669"/>
    <property type="project" value="InterPro"/>
</dbReference>
<evidence type="ECO:0000313" key="3">
    <source>
        <dbReference type="Proteomes" id="UP000605846"/>
    </source>
</evidence>
<evidence type="ECO:0000259" key="1">
    <source>
        <dbReference type="PROSITE" id="PS50848"/>
    </source>
</evidence>
<protein>
    <recommendedName>
        <fullName evidence="1">START domain-containing protein</fullName>
    </recommendedName>
</protein>
<evidence type="ECO:0000313" key="2">
    <source>
        <dbReference type="EMBL" id="KAF7730724.1"/>
    </source>
</evidence>
<dbReference type="PANTHER" id="PTHR19308:SF14">
    <property type="entry name" value="START DOMAIN-CONTAINING PROTEIN"/>
    <property type="match status" value="1"/>
</dbReference>
<dbReference type="PROSITE" id="PS50848">
    <property type="entry name" value="START"/>
    <property type="match status" value="1"/>
</dbReference>
<dbReference type="InterPro" id="IPR051213">
    <property type="entry name" value="START_lipid_transfer"/>
</dbReference>